<dbReference type="PANTHER" id="PTHR45138">
    <property type="entry name" value="REGULATORY COMPONENTS OF SENSORY TRANSDUCTION SYSTEM"/>
    <property type="match status" value="1"/>
</dbReference>
<feature type="transmembrane region" description="Helical" evidence="3">
    <location>
        <begin position="149"/>
        <end position="167"/>
    </location>
</feature>
<keyword evidence="3" id="KW-1133">Transmembrane helix</keyword>
<dbReference type="SUPFAM" id="SSF55073">
    <property type="entry name" value="Nucleotide cyclase"/>
    <property type="match status" value="1"/>
</dbReference>
<dbReference type="EC" id="2.7.7.65" evidence="1"/>
<dbReference type="InterPro" id="IPR050469">
    <property type="entry name" value="Diguanylate_Cyclase"/>
</dbReference>
<feature type="transmembrane region" description="Helical" evidence="3">
    <location>
        <begin position="91"/>
        <end position="110"/>
    </location>
</feature>
<feature type="transmembrane region" description="Helical" evidence="3">
    <location>
        <begin position="36"/>
        <end position="55"/>
    </location>
</feature>
<dbReference type="InterPro" id="IPR000160">
    <property type="entry name" value="GGDEF_dom"/>
</dbReference>
<keyword evidence="6" id="KW-1185">Reference proteome</keyword>
<dbReference type="EMBL" id="CP102845">
    <property type="protein sequence ID" value="UVF17848.1"/>
    <property type="molecule type" value="Genomic_DNA"/>
</dbReference>
<evidence type="ECO:0000313" key="6">
    <source>
        <dbReference type="Proteomes" id="UP001017257"/>
    </source>
</evidence>
<dbReference type="InterPro" id="IPR043128">
    <property type="entry name" value="Rev_trsase/Diguanyl_cyclase"/>
</dbReference>
<dbReference type="Gene3D" id="3.30.70.270">
    <property type="match status" value="1"/>
</dbReference>
<gene>
    <name evidence="5" type="ORF">HPT29_015100</name>
</gene>
<evidence type="ECO:0000256" key="1">
    <source>
        <dbReference type="ARBA" id="ARBA00012528"/>
    </source>
</evidence>
<dbReference type="PROSITE" id="PS50887">
    <property type="entry name" value="GGDEF"/>
    <property type="match status" value="1"/>
</dbReference>
<feature type="domain" description="GGDEF" evidence="4">
    <location>
        <begin position="247"/>
        <end position="374"/>
    </location>
</feature>
<dbReference type="NCBIfam" id="TIGR00254">
    <property type="entry name" value="GGDEF"/>
    <property type="match status" value="1"/>
</dbReference>
<dbReference type="PANTHER" id="PTHR45138:SF9">
    <property type="entry name" value="DIGUANYLATE CYCLASE DGCM-RELATED"/>
    <property type="match status" value="1"/>
</dbReference>
<keyword evidence="3" id="KW-0812">Transmembrane</keyword>
<evidence type="ECO:0000313" key="5">
    <source>
        <dbReference type="EMBL" id="UVF17848.1"/>
    </source>
</evidence>
<dbReference type="Proteomes" id="UP001017257">
    <property type="component" value="Chromosome"/>
</dbReference>
<evidence type="ECO:0000259" key="4">
    <source>
        <dbReference type="PROSITE" id="PS50887"/>
    </source>
</evidence>
<feature type="transmembrane region" description="Helical" evidence="3">
    <location>
        <begin position="187"/>
        <end position="206"/>
    </location>
</feature>
<feature type="transmembrane region" description="Helical" evidence="3">
    <location>
        <begin position="116"/>
        <end position="137"/>
    </location>
</feature>
<evidence type="ECO:0000256" key="2">
    <source>
        <dbReference type="ARBA" id="ARBA00034247"/>
    </source>
</evidence>
<dbReference type="InterPro" id="IPR029787">
    <property type="entry name" value="Nucleotide_cyclase"/>
</dbReference>
<keyword evidence="3" id="KW-0472">Membrane</keyword>
<accession>A0ABY5RLJ3</accession>
<reference evidence="5" key="1">
    <citation type="submission" date="2022-08" db="EMBL/GenBank/DDBJ databases">
        <title>Microvirga terrae sp. nov., isolated from soil.</title>
        <authorList>
            <person name="Kim K.H."/>
            <person name="Seo Y.L."/>
            <person name="Kim J.M."/>
            <person name="Lee J.K."/>
            <person name="Han D.M."/>
            <person name="Jeon C.O."/>
        </authorList>
    </citation>
    <scope>NUCLEOTIDE SEQUENCE</scope>
    <source>
        <strain evidence="5">R24</strain>
    </source>
</reference>
<sequence length="374" mass="39678">MVLDPATLTVAFVLLSAVLGTLLLFSWVLNRRVRALAWWGSAFWLIAVGIGSANLAHGQPAYAILLVANALALLCYGVLYTGCRVFNGRPVSATALIAGVAIWTAAFPFIYSSHGFRLIVASLITFAYSTFSAWELGRHAARPLASSRVSVVLLLALAVFNLSRGMLGIGLTSVSWIDTFASRWSPSMALLLVMFGPTLAFMFLSMGKESVESEYRQAALVDPLTGVPNRRAFMENAARLLGQLGPKPATCLLFDLDNFKAINDRFGHDAGDRILTIFGEVLAAHLPGQTYGRLGGEEFGAILAQDSREAARLADRIRHAFSSAGAASLGGLAAATVSVGCITDTGADAAALLRRADAALYQAKRGGRNIVIAA</sequence>
<dbReference type="RefSeq" id="WP_173948175.1">
    <property type="nucleotide sequence ID" value="NZ_CP102845.1"/>
</dbReference>
<dbReference type="Pfam" id="PF00990">
    <property type="entry name" value="GGDEF"/>
    <property type="match status" value="1"/>
</dbReference>
<proteinExistence type="predicted"/>
<dbReference type="CDD" id="cd01949">
    <property type="entry name" value="GGDEF"/>
    <property type="match status" value="1"/>
</dbReference>
<protein>
    <recommendedName>
        <fullName evidence="1">diguanylate cyclase</fullName>
        <ecNumber evidence="1">2.7.7.65</ecNumber>
    </recommendedName>
</protein>
<dbReference type="SMART" id="SM00267">
    <property type="entry name" value="GGDEF"/>
    <property type="match status" value="1"/>
</dbReference>
<evidence type="ECO:0000256" key="3">
    <source>
        <dbReference type="SAM" id="Phobius"/>
    </source>
</evidence>
<organism evidence="5 6">
    <name type="scientific">Microvirga terrae</name>
    <dbReference type="NCBI Taxonomy" id="2740529"/>
    <lineage>
        <taxon>Bacteria</taxon>
        <taxon>Pseudomonadati</taxon>
        <taxon>Pseudomonadota</taxon>
        <taxon>Alphaproteobacteria</taxon>
        <taxon>Hyphomicrobiales</taxon>
        <taxon>Methylobacteriaceae</taxon>
        <taxon>Microvirga</taxon>
    </lineage>
</organism>
<comment type="catalytic activity">
    <reaction evidence="2">
        <text>2 GTP = 3',3'-c-di-GMP + 2 diphosphate</text>
        <dbReference type="Rhea" id="RHEA:24898"/>
        <dbReference type="ChEBI" id="CHEBI:33019"/>
        <dbReference type="ChEBI" id="CHEBI:37565"/>
        <dbReference type="ChEBI" id="CHEBI:58805"/>
        <dbReference type="EC" id="2.7.7.65"/>
    </reaction>
</comment>
<feature type="transmembrane region" description="Helical" evidence="3">
    <location>
        <begin position="61"/>
        <end position="79"/>
    </location>
</feature>
<name>A0ABY5RLJ3_9HYPH</name>
<feature type="transmembrane region" description="Helical" evidence="3">
    <location>
        <begin position="6"/>
        <end position="29"/>
    </location>
</feature>